<protein>
    <submittedName>
        <fullName evidence="3">Uncharacterized protein</fullName>
    </submittedName>
</protein>
<gene>
    <name evidence="3" type="ORF">ACOF00016_LOCUS4656</name>
</gene>
<sequence>MGAPSFLSLAQLLPASSFELVCDTPKGHKSQYAPSTPPRRRRNRDASPSRSSGSSSSTSSSSSCNTNFINRWDTSHSCSNSPVKPQKPKVEHTMMMMMMPCKTLDDDNNNNNNAYPPPCTLRNVLKPVRRQSVDFCCTTKDGTESLVDVHHNLKTVDFLVNVLDNLTFLQEREDNVIFPTL</sequence>
<name>A0A7S3L2R5_9STRA</name>
<feature type="chain" id="PRO_5031177695" evidence="2">
    <location>
        <begin position="18"/>
        <end position="181"/>
    </location>
</feature>
<reference evidence="3" key="1">
    <citation type="submission" date="2021-01" db="EMBL/GenBank/DDBJ databases">
        <authorList>
            <person name="Corre E."/>
            <person name="Pelletier E."/>
            <person name="Niang G."/>
            <person name="Scheremetjew M."/>
            <person name="Finn R."/>
            <person name="Kale V."/>
            <person name="Holt S."/>
            <person name="Cochrane G."/>
            <person name="Meng A."/>
            <person name="Brown T."/>
            <person name="Cohen L."/>
        </authorList>
    </citation>
    <scope>NUCLEOTIDE SEQUENCE</scope>
    <source>
        <strain evidence="3">CCMP127</strain>
    </source>
</reference>
<dbReference type="EMBL" id="HBIM01005464">
    <property type="protein sequence ID" value="CAE0406829.1"/>
    <property type="molecule type" value="Transcribed_RNA"/>
</dbReference>
<feature type="compositionally biased region" description="Low complexity" evidence="1">
    <location>
        <begin position="46"/>
        <end position="63"/>
    </location>
</feature>
<proteinExistence type="predicted"/>
<evidence type="ECO:0000256" key="1">
    <source>
        <dbReference type="SAM" id="MobiDB-lite"/>
    </source>
</evidence>
<evidence type="ECO:0000313" key="3">
    <source>
        <dbReference type="EMBL" id="CAE0406829.1"/>
    </source>
</evidence>
<evidence type="ECO:0000256" key="2">
    <source>
        <dbReference type="SAM" id="SignalP"/>
    </source>
</evidence>
<feature type="signal peptide" evidence="2">
    <location>
        <begin position="1"/>
        <end position="17"/>
    </location>
</feature>
<accession>A0A7S3L2R5</accession>
<organism evidence="3">
    <name type="scientific">Amphora coffeiformis</name>
    <dbReference type="NCBI Taxonomy" id="265554"/>
    <lineage>
        <taxon>Eukaryota</taxon>
        <taxon>Sar</taxon>
        <taxon>Stramenopiles</taxon>
        <taxon>Ochrophyta</taxon>
        <taxon>Bacillariophyta</taxon>
        <taxon>Bacillariophyceae</taxon>
        <taxon>Bacillariophycidae</taxon>
        <taxon>Thalassiophysales</taxon>
        <taxon>Catenulaceae</taxon>
        <taxon>Amphora</taxon>
    </lineage>
</organism>
<keyword evidence="2" id="KW-0732">Signal</keyword>
<feature type="region of interest" description="Disordered" evidence="1">
    <location>
        <begin position="24"/>
        <end position="64"/>
    </location>
</feature>
<dbReference type="AlphaFoldDB" id="A0A7S3L2R5"/>